<feature type="transmembrane region" description="Helical" evidence="1">
    <location>
        <begin position="210"/>
        <end position="231"/>
    </location>
</feature>
<accession>A0A3B0RXX0</accession>
<evidence type="ECO:0000313" key="2">
    <source>
        <dbReference type="EMBL" id="VAV97217.1"/>
    </source>
</evidence>
<feature type="transmembrane region" description="Helical" evidence="1">
    <location>
        <begin position="251"/>
        <end position="270"/>
    </location>
</feature>
<evidence type="ECO:0008006" key="3">
    <source>
        <dbReference type="Google" id="ProtNLM"/>
    </source>
</evidence>
<name>A0A3B0RXX0_9ZZZZ</name>
<feature type="transmembrane region" description="Helical" evidence="1">
    <location>
        <begin position="327"/>
        <end position="345"/>
    </location>
</feature>
<feature type="transmembrane region" description="Helical" evidence="1">
    <location>
        <begin position="12"/>
        <end position="34"/>
    </location>
</feature>
<feature type="transmembrane region" description="Helical" evidence="1">
    <location>
        <begin position="303"/>
        <end position="320"/>
    </location>
</feature>
<organism evidence="2">
    <name type="scientific">hydrothermal vent metagenome</name>
    <dbReference type="NCBI Taxonomy" id="652676"/>
    <lineage>
        <taxon>unclassified sequences</taxon>
        <taxon>metagenomes</taxon>
        <taxon>ecological metagenomes</taxon>
    </lineage>
</organism>
<evidence type="ECO:0000256" key="1">
    <source>
        <dbReference type="SAM" id="Phobius"/>
    </source>
</evidence>
<feature type="transmembrane region" description="Helical" evidence="1">
    <location>
        <begin position="167"/>
        <end position="190"/>
    </location>
</feature>
<feature type="transmembrane region" description="Helical" evidence="1">
    <location>
        <begin position="78"/>
        <end position="107"/>
    </location>
</feature>
<protein>
    <recommendedName>
        <fullName evidence="3">Glycosyltransferase RgtA/B/C/D-like domain-containing protein</fullName>
    </recommendedName>
</protein>
<dbReference type="AlphaFoldDB" id="A0A3B0RXX0"/>
<proteinExistence type="predicted"/>
<keyword evidence="1" id="KW-0472">Membrane</keyword>
<keyword evidence="1" id="KW-1133">Transmembrane helix</keyword>
<gene>
    <name evidence="2" type="ORF">MNBD_ALPHA08-2317</name>
</gene>
<feature type="transmembrane region" description="Helical" evidence="1">
    <location>
        <begin position="277"/>
        <end position="297"/>
    </location>
</feature>
<feature type="transmembrane region" description="Helical" evidence="1">
    <location>
        <begin position="119"/>
        <end position="135"/>
    </location>
</feature>
<keyword evidence="1" id="KW-0812">Transmembrane</keyword>
<sequence length="496" mass="54984">MSPAMDKSVSFFKFDTITAGALLVTVLYVGLVLFPSFLNHDVSWIVYGAREMIKGGKFGADVIDVNPPLAWWLSMPPILIAELLGVSPIILFRLYVFLLIAIAIALLKRTNRQLETRQLAVAGMILIVMPGYDFGQREHLMAILVTPYLGNLINRDKNVPVPVSTRVIVGLMAGIGICIKPYFLLVPICVEIYRMAKTRNIFEIFRTETITMGLVGIIYVAAAWFLAPAFFTDILPMVISNYVTYDNPILLVAKTLIFKSSIALLAVIILTFAGVRWGIGSGFLAAAVGAALSGLAQSKGWDYHILPAIAFMLLAICLSVRPHKYASAYFVGFVFFGLAVILQPVRQAAQLVSPTGQYSLLSELTNRFSSLPVAQRKVFAFISSPRDIWPAMLASDAHWTGAQGTLYLLPATVNSPANKEVKAIADRQLEAIVKTLEQEKPTLLLVNRAKYQLGFRKPGFDYIKYLQQRPAYVSLFSGYRETESIGHFRVFERQMP</sequence>
<reference evidence="2" key="1">
    <citation type="submission" date="2018-06" db="EMBL/GenBank/DDBJ databases">
        <authorList>
            <person name="Zhirakovskaya E."/>
        </authorList>
    </citation>
    <scope>NUCLEOTIDE SEQUENCE</scope>
</reference>
<dbReference type="EMBL" id="UOEC01000141">
    <property type="protein sequence ID" value="VAV97217.1"/>
    <property type="molecule type" value="Genomic_DNA"/>
</dbReference>